<feature type="region of interest" description="Disordered" evidence="1">
    <location>
        <begin position="292"/>
        <end position="403"/>
    </location>
</feature>
<gene>
    <name evidence="3" type="ORF">HK097_000216</name>
</gene>
<feature type="region of interest" description="Disordered" evidence="1">
    <location>
        <begin position="1"/>
        <end position="80"/>
    </location>
</feature>
<evidence type="ECO:0000259" key="2">
    <source>
        <dbReference type="Pfam" id="PF26038"/>
    </source>
</evidence>
<feature type="compositionally biased region" description="Gly residues" evidence="1">
    <location>
        <begin position="295"/>
        <end position="306"/>
    </location>
</feature>
<evidence type="ECO:0000313" key="3">
    <source>
        <dbReference type="EMBL" id="KAJ3047131.1"/>
    </source>
</evidence>
<proteinExistence type="predicted"/>
<organism evidence="3 4">
    <name type="scientific">Rhizophlyctis rosea</name>
    <dbReference type="NCBI Taxonomy" id="64517"/>
    <lineage>
        <taxon>Eukaryota</taxon>
        <taxon>Fungi</taxon>
        <taxon>Fungi incertae sedis</taxon>
        <taxon>Chytridiomycota</taxon>
        <taxon>Chytridiomycota incertae sedis</taxon>
        <taxon>Chytridiomycetes</taxon>
        <taxon>Rhizophlyctidales</taxon>
        <taxon>Rhizophlyctidaceae</taxon>
        <taxon>Rhizophlyctis</taxon>
    </lineage>
</organism>
<dbReference type="EMBL" id="JADGJD010001022">
    <property type="protein sequence ID" value="KAJ3047131.1"/>
    <property type="molecule type" value="Genomic_DNA"/>
</dbReference>
<feature type="compositionally biased region" description="Low complexity" evidence="1">
    <location>
        <begin position="22"/>
        <end position="31"/>
    </location>
</feature>
<reference evidence="3" key="1">
    <citation type="submission" date="2020-05" db="EMBL/GenBank/DDBJ databases">
        <title>Phylogenomic resolution of chytrid fungi.</title>
        <authorList>
            <person name="Stajich J.E."/>
            <person name="Amses K."/>
            <person name="Simmons R."/>
            <person name="Seto K."/>
            <person name="Myers J."/>
            <person name="Bonds A."/>
            <person name="Quandt C.A."/>
            <person name="Barry K."/>
            <person name="Liu P."/>
            <person name="Grigoriev I."/>
            <person name="Longcore J.E."/>
            <person name="James T.Y."/>
        </authorList>
    </citation>
    <scope>NUCLEOTIDE SEQUENCE</scope>
    <source>
        <strain evidence="3">JEL0318</strain>
    </source>
</reference>
<comment type="caution">
    <text evidence="3">The sequence shown here is derived from an EMBL/GenBank/DDBJ whole genome shotgun (WGS) entry which is preliminary data.</text>
</comment>
<feature type="domain" description="MINDY4 N-terminal dimerisation" evidence="2">
    <location>
        <begin position="83"/>
        <end position="156"/>
    </location>
</feature>
<protein>
    <recommendedName>
        <fullName evidence="2">MINDY4 N-terminal dimerisation domain-containing protein</fullName>
    </recommendedName>
</protein>
<feature type="compositionally biased region" description="Basic and acidic residues" evidence="1">
    <location>
        <begin position="49"/>
        <end position="64"/>
    </location>
</feature>
<sequence>MSASRLDYTRASARPTNLSEQDPSYSRAPARAARDYMPSYPRTSTRPATAKDPEAIVHTRESRPKTAPAQATSPQPSATYSPDALAGALIREHLVSRGLRKTLEVFLQEDNEQQDSGLSGRLELAKLLGILKLVRQNRTSEPPEKSYLAIITKHLATRTVITPEDSNYTAKSRPTTATERVSERPRTAARAAPATHLDGPSRSELTPSRSTRISDRRASAREEEYIDPGDTFDYHNPLRTVDSSLVGNSSDDPDQASFAAFAKPLGSFSSSNPRAVAYENGEPGYRVSREQLIGSGDGRAGGGSGAVAGRRANRKSDERQPAYETEVPERSPSRYSQRSSSARASPEAAIDRPPQIERREAPTSRYTSTDRVSPAPYHRITPTNTRKPTPTPPAPTVSFRQPTANELIVTDDFSTASSSEEEDDIQSYKTASQSMTNILSNLHAGPSLGVGRGGTLITTSQALSLRCLVFPGDKGRSTFGEEWKGKGFEFNTAEEVRYGLVQLKVRMEFTKLVPENPFRGFEDTHDNEKP</sequence>
<feature type="region of interest" description="Disordered" evidence="1">
    <location>
        <begin position="163"/>
        <end position="222"/>
    </location>
</feature>
<dbReference type="Pfam" id="PF26038">
    <property type="entry name" value="Dimer_MINDY4_N"/>
    <property type="match status" value="1"/>
</dbReference>
<accession>A0AAD5X2R6</accession>
<name>A0AAD5X2R6_9FUNG</name>
<feature type="compositionally biased region" description="Polar residues" evidence="1">
    <location>
        <begin position="164"/>
        <end position="179"/>
    </location>
</feature>
<feature type="compositionally biased region" description="Low complexity" evidence="1">
    <location>
        <begin position="66"/>
        <end position="79"/>
    </location>
</feature>
<dbReference type="InterPro" id="IPR059022">
    <property type="entry name" value="MINDY4_N"/>
</dbReference>
<evidence type="ECO:0000313" key="4">
    <source>
        <dbReference type="Proteomes" id="UP001212841"/>
    </source>
</evidence>
<dbReference type="Proteomes" id="UP001212841">
    <property type="component" value="Unassembled WGS sequence"/>
</dbReference>
<feature type="compositionally biased region" description="Basic and acidic residues" evidence="1">
    <location>
        <begin position="212"/>
        <end position="222"/>
    </location>
</feature>
<feature type="compositionally biased region" description="Basic and acidic residues" evidence="1">
    <location>
        <begin position="314"/>
        <end position="332"/>
    </location>
</feature>
<keyword evidence="4" id="KW-1185">Reference proteome</keyword>
<feature type="compositionally biased region" description="Low complexity" evidence="1">
    <location>
        <begin position="333"/>
        <end position="348"/>
    </location>
</feature>
<evidence type="ECO:0000256" key="1">
    <source>
        <dbReference type="SAM" id="MobiDB-lite"/>
    </source>
</evidence>
<dbReference type="AlphaFoldDB" id="A0AAD5X2R6"/>